<comment type="catalytic activity">
    <reaction evidence="1 10">
        <text>Hydrolysis of terminal, non-reducing beta-D-glucosyl residues with release of beta-D-glucose.</text>
        <dbReference type="EC" id="3.2.1.21"/>
    </reaction>
</comment>
<evidence type="ECO:0000313" key="11">
    <source>
        <dbReference type="EMBL" id="WRP13657.1"/>
    </source>
</evidence>
<evidence type="ECO:0000256" key="3">
    <source>
        <dbReference type="ARBA" id="ARBA00012744"/>
    </source>
</evidence>
<dbReference type="GO" id="GO:0008422">
    <property type="term" value="F:beta-glucosidase activity"/>
    <property type="evidence" value="ECO:0007669"/>
    <property type="project" value="UniProtKB-EC"/>
</dbReference>
<evidence type="ECO:0000313" key="12">
    <source>
        <dbReference type="Proteomes" id="UP001333102"/>
    </source>
</evidence>
<protein>
    <recommendedName>
        <fullName evidence="3 10">Beta-glucosidase</fullName>
        <ecNumber evidence="3 10">3.2.1.21</ecNumber>
    </recommendedName>
</protein>
<feature type="active site" description="Nucleophile" evidence="9">
    <location>
        <position position="364"/>
    </location>
</feature>
<comment type="similarity">
    <text evidence="2 10">Belongs to the glycosyl hydrolase 1 family.</text>
</comment>
<gene>
    <name evidence="11" type="ORF">VLY81_09380</name>
</gene>
<reference evidence="12" key="1">
    <citation type="submission" date="2023-12" db="EMBL/GenBank/DDBJ databases">
        <title>Novel isolates from deep terrestrial aquifers shed light on the physiology and ecology of the class Limnochordia.</title>
        <authorList>
            <person name="Karnachuk O.V."/>
            <person name="Lukina A.P."/>
            <person name="Avakyan M.R."/>
            <person name="Kadnikov V."/>
            <person name="Begmatov S."/>
            <person name="Beletsky A.V."/>
            <person name="Mardanov A.V."/>
            <person name="Ravin N.V."/>
        </authorList>
    </citation>
    <scope>NUCLEOTIDE SEQUENCE [LARGE SCALE GENOMIC DNA]</scope>
    <source>
        <strain evidence="12">LN</strain>
    </source>
</reference>
<keyword evidence="4 10" id="KW-0378">Hydrolase</keyword>
<sequence length="463" mass="52504">MGVGKALTQKGSERMRQFPQGFLWGCATASYQIEGSPLSDGAGPSIWHRFSHTPGNVLGGDTGDVACDHYRRWRDDVVLMRELGIRAYRFSIAWPRVLPEGRGAVNENGLAFYGRLVDALLEADIIPFVTLYHWDLPGSLQDLGGWANRDVAGWFADYADVLFGRLGDRVHHWITLNEPWCVAHLGYILGQHAPGMRDLWAGLRAVHNLLLAHGRAVLAFRQRNMPEGRIGITLNFRPPHPGSQSEQDRAAARRAHAYHNRLFLDPIFTGRYPDPIVQWFKDSWPETLQSDQDVIRAPIDFLGVNYYTRNVVVHAPGTGLLHTRVIRQPGPHTAMGWEIYPEGLFELLLWIHQAYGSPVLYITENGAAFEDRPDPSGTVRDTDRLDYLRQHFVQAHRAIQEGVRLQGYFVWSLMDNFEWAHGYSKRFGIVYVDFGSQKRTIKQSGHWYCGVIARNGLENDDLG</sequence>
<dbReference type="InterPro" id="IPR033132">
    <property type="entry name" value="GH_1_N_CS"/>
</dbReference>
<evidence type="ECO:0000256" key="7">
    <source>
        <dbReference type="ARBA" id="ARBA00023295"/>
    </source>
</evidence>
<accession>A0ABZ1BNF3</accession>
<evidence type="ECO:0000256" key="10">
    <source>
        <dbReference type="RuleBase" id="RU361175"/>
    </source>
</evidence>
<evidence type="ECO:0000256" key="4">
    <source>
        <dbReference type="ARBA" id="ARBA00022801"/>
    </source>
</evidence>
<evidence type="ECO:0000256" key="5">
    <source>
        <dbReference type="ARBA" id="ARBA00023001"/>
    </source>
</evidence>
<dbReference type="Pfam" id="PF00232">
    <property type="entry name" value="Glyco_hydro_1"/>
    <property type="match status" value="1"/>
</dbReference>
<proteinExistence type="inferred from homology"/>
<evidence type="ECO:0000256" key="6">
    <source>
        <dbReference type="ARBA" id="ARBA00023277"/>
    </source>
</evidence>
<name>A0ABZ1BNF3_9FIRM</name>
<dbReference type="PANTHER" id="PTHR10353">
    <property type="entry name" value="GLYCOSYL HYDROLASE"/>
    <property type="match status" value="1"/>
</dbReference>
<dbReference type="Gene3D" id="3.20.20.80">
    <property type="entry name" value="Glycosidases"/>
    <property type="match status" value="1"/>
</dbReference>
<keyword evidence="5" id="KW-0136">Cellulose degradation</keyword>
<dbReference type="EMBL" id="CP141614">
    <property type="protein sequence ID" value="WRP13657.1"/>
    <property type="molecule type" value="Genomic_DNA"/>
</dbReference>
<dbReference type="InterPro" id="IPR017736">
    <property type="entry name" value="Glyco_hydro_1_beta-glucosidase"/>
</dbReference>
<dbReference type="Proteomes" id="UP001333102">
    <property type="component" value="Chromosome"/>
</dbReference>
<dbReference type="PROSITE" id="PS00653">
    <property type="entry name" value="GLYCOSYL_HYDROL_F1_2"/>
    <property type="match status" value="1"/>
</dbReference>
<dbReference type="EC" id="3.2.1.21" evidence="3 10"/>
<dbReference type="NCBIfam" id="TIGR03356">
    <property type="entry name" value="BGL"/>
    <property type="match status" value="1"/>
</dbReference>
<dbReference type="PANTHER" id="PTHR10353:SF36">
    <property type="entry name" value="LP05116P"/>
    <property type="match status" value="1"/>
</dbReference>
<dbReference type="SUPFAM" id="SSF51445">
    <property type="entry name" value="(Trans)glycosidases"/>
    <property type="match status" value="1"/>
</dbReference>
<dbReference type="InterPro" id="IPR017853">
    <property type="entry name" value="GH"/>
</dbReference>
<dbReference type="InterPro" id="IPR001360">
    <property type="entry name" value="Glyco_hydro_1"/>
</dbReference>
<dbReference type="PRINTS" id="PR00131">
    <property type="entry name" value="GLHYDRLASE1"/>
</dbReference>
<evidence type="ECO:0000256" key="2">
    <source>
        <dbReference type="ARBA" id="ARBA00010838"/>
    </source>
</evidence>
<keyword evidence="12" id="KW-1185">Reference proteome</keyword>
<dbReference type="InterPro" id="IPR018120">
    <property type="entry name" value="Glyco_hydro_1_AS"/>
</dbReference>
<keyword evidence="7 10" id="KW-0326">Glycosidase</keyword>
<dbReference type="PROSITE" id="PS00572">
    <property type="entry name" value="GLYCOSYL_HYDROL_F1_1"/>
    <property type="match status" value="1"/>
</dbReference>
<keyword evidence="8" id="KW-0624">Polysaccharide degradation</keyword>
<organism evidence="11 12">
    <name type="scientific">Geochorda subterranea</name>
    <dbReference type="NCBI Taxonomy" id="3109564"/>
    <lineage>
        <taxon>Bacteria</taxon>
        <taxon>Bacillati</taxon>
        <taxon>Bacillota</taxon>
        <taxon>Limnochordia</taxon>
        <taxon>Limnochordales</taxon>
        <taxon>Geochordaceae</taxon>
        <taxon>Geochorda</taxon>
    </lineage>
</organism>
<keyword evidence="6" id="KW-0119">Carbohydrate metabolism</keyword>
<evidence type="ECO:0000256" key="8">
    <source>
        <dbReference type="ARBA" id="ARBA00023326"/>
    </source>
</evidence>
<evidence type="ECO:0000256" key="9">
    <source>
        <dbReference type="PROSITE-ProRule" id="PRU10055"/>
    </source>
</evidence>
<evidence type="ECO:0000256" key="1">
    <source>
        <dbReference type="ARBA" id="ARBA00000448"/>
    </source>
</evidence>